<comment type="caution">
    <text evidence="2">The sequence shown here is derived from an EMBL/GenBank/DDBJ whole genome shotgun (WGS) entry which is preliminary data.</text>
</comment>
<feature type="region of interest" description="Disordered" evidence="1">
    <location>
        <begin position="141"/>
        <end position="161"/>
    </location>
</feature>
<gene>
    <name evidence="2" type="ORF">BS47DRAFT_1370133</name>
</gene>
<dbReference type="EMBL" id="MU129829">
    <property type="protein sequence ID" value="KAF9502625.1"/>
    <property type="molecule type" value="Genomic_DNA"/>
</dbReference>
<proteinExistence type="predicted"/>
<feature type="region of interest" description="Disordered" evidence="1">
    <location>
        <begin position="1"/>
        <end position="74"/>
    </location>
</feature>
<dbReference type="Proteomes" id="UP000886523">
    <property type="component" value="Unassembled WGS sequence"/>
</dbReference>
<feature type="compositionally biased region" description="Basic residues" evidence="1">
    <location>
        <begin position="1"/>
        <end position="11"/>
    </location>
</feature>
<accession>A0A9P6A9U6</accession>
<feature type="region of interest" description="Disordered" evidence="1">
    <location>
        <begin position="183"/>
        <end position="247"/>
    </location>
</feature>
<sequence>MHIHRPNRKPPRQAGIDDHTPAVAGVWSYKLGPHPTHDEPKDPHDMPMRTQHSNTTRQCNATRQRTVPRQRNAPCQCNTPCQRAQDMTCGAMPNEDVAASNGDATTPNEDAPPPNVGTRNHTPTPAGVWSYVRSRLLLQANTDANPPPQPHLSMPERWGGHTNRRAYEPAYYPTPAGVGYKILNQNPHEPPSRNPPNETPRTITVNEAPQMKTDPLEGVPKRNQPPTALAAEGTVGKCGSNNNNNNK</sequence>
<feature type="region of interest" description="Disordered" evidence="1">
    <location>
        <begin position="93"/>
        <end position="124"/>
    </location>
</feature>
<keyword evidence="3" id="KW-1185">Reference proteome</keyword>
<dbReference type="AlphaFoldDB" id="A0A9P6A9U6"/>
<organism evidence="2 3">
    <name type="scientific">Hydnum rufescens UP504</name>
    <dbReference type="NCBI Taxonomy" id="1448309"/>
    <lineage>
        <taxon>Eukaryota</taxon>
        <taxon>Fungi</taxon>
        <taxon>Dikarya</taxon>
        <taxon>Basidiomycota</taxon>
        <taxon>Agaricomycotina</taxon>
        <taxon>Agaricomycetes</taxon>
        <taxon>Cantharellales</taxon>
        <taxon>Hydnaceae</taxon>
        <taxon>Hydnum</taxon>
    </lineage>
</organism>
<evidence type="ECO:0000256" key="1">
    <source>
        <dbReference type="SAM" id="MobiDB-lite"/>
    </source>
</evidence>
<evidence type="ECO:0000313" key="2">
    <source>
        <dbReference type="EMBL" id="KAF9502625.1"/>
    </source>
</evidence>
<feature type="compositionally biased region" description="Pro residues" evidence="1">
    <location>
        <begin position="188"/>
        <end position="198"/>
    </location>
</feature>
<feature type="compositionally biased region" description="Polar residues" evidence="1">
    <location>
        <begin position="50"/>
        <end position="74"/>
    </location>
</feature>
<reference evidence="2" key="1">
    <citation type="journal article" date="2020" name="Nat. Commun.">
        <title>Large-scale genome sequencing of mycorrhizal fungi provides insights into the early evolution of symbiotic traits.</title>
        <authorList>
            <person name="Miyauchi S."/>
            <person name="Kiss E."/>
            <person name="Kuo A."/>
            <person name="Drula E."/>
            <person name="Kohler A."/>
            <person name="Sanchez-Garcia M."/>
            <person name="Morin E."/>
            <person name="Andreopoulos B."/>
            <person name="Barry K.W."/>
            <person name="Bonito G."/>
            <person name="Buee M."/>
            <person name="Carver A."/>
            <person name="Chen C."/>
            <person name="Cichocki N."/>
            <person name="Clum A."/>
            <person name="Culley D."/>
            <person name="Crous P.W."/>
            <person name="Fauchery L."/>
            <person name="Girlanda M."/>
            <person name="Hayes R.D."/>
            <person name="Keri Z."/>
            <person name="LaButti K."/>
            <person name="Lipzen A."/>
            <person name="Lombard V."/>
            <person name="Magnuson J."/>
            <person name="Maillard F."/>
            <person name="Murat C."/>
            <person name="Nolan M."/>
            <person name="Ohm R.A."/>
            <person name="Pangilinan J."/>
            <person name="Pereira M.F."/>
            <person name="Perotto S."/>
            <person name="Peter M."/>
            <person name="Pfister S."/>
            <person name="Riley R."/>
            <person name="Sitrit Y."/>
            <person name="Stielow J.B."/>
            <person name="Szollosi G."/>
            <person name="Zifcakova L."/>
            <person name="Stursova M."/>
            <person name="Spatafora J.W."/>
            <person name="Tedersoo L."/>
            <person name="Vaario L.M."/>
            <person name="Yamada A."/>
            <person name="Yan M."/>
            <person name="Wang P."/>
            <person name="Xu J."/>
            <person name="Bruns T."/>
            <person name="Baldrian P."/>
            <person name="Vilgalys R."/>
            <person name="Dunand C."/>
            <person name="Henrissat B."/>
            <person name="Grigoriev I.V."/>
            <person name="Hibbett D."/>
            <person name="Nagy L.G."/>
            <person name="Martin F.M."/>
        </authorList>
    </citation>
    <scope>NUCLEOTIDE SEQUENCE</scope>
    <source>
        <strain evidence="2">UP504</strain>
    </source>
</reference>
<name>A0A9P6A9U6_9AGAM</name>
<evidence type="ECO:0000313" key="3">
    <source>
        <dbReference type="Proteomes" id="UP000886523"/>
    </source>
</evidence>
<feature type="compositionally biased region" description="Basic and acidic residues" evidence="1">
    <location>
        <begin position="35"/>
        <end position="47"/>
    </location>
</feature>
<protein>
    <submittedName>
        <fullName evidence="2">Uncharacterized protein</fullName>
    </submittedName>
</protein>